<reference evidence="2" key="1">
    <citation type="submission" date="2023-03" db="UniProtKB">
        <authorList>
            <consortium name="EnsemblPlants"/>
        </authorList>
    </citation>
    <scope>IDENTIFICATION</scope>
</reference>
<organism evidence="2">
    <name type="scientific">Cucumis melo</name>
    <name type="common">Muskmelon</name>
    <dbReference type="NCBI Taxonomy" id="3656"/>
    <lineage>
        <taxon>Eukaryota</taxon>
        <taxon>Viridiplantae</taxon>
        <taxon>Streptophyta</taxon>
        <taxon>Embryophyta</taxon>
        <taxon>Tracheophyta</taxon>
        <taxon>Spermatophyta</taxon>
        <taxon>Magnoliopsida</taxon>
        <taxon>eudicotyledons</taxon>
        <taxon>Gunneridae</taxon>
        <taxon>Pentapetalae</taxon>
        <taxon>rosids</taxon>
        <taxon>fabids</taxon>
        <taxon>Cucurbitales</taxon>
        <taxon>Cucurbitaceae</taxon>
        <taxon>Benincaseae</taxon>
        <taxon>Cucumis</taxon>
    </lineage>
</organism>
<feature type="region of interest" description="Disordered" evidence="1">
    <location>
        <begin position="1"/>
        <end position="46"/>
    </location>
</feature>
<protein>
    <submittedName>
        <fullName evidence="2">Uncharacterized protein</fullName>
    </submittedName>
</protein>
<evidence type="ECO:0000256" key="1">
    <source>
        <dbReference type="SAM" id="MobiDB-lite"/>
    </source>
</evidence>
<accession>A0A9I9E567</accession>
<dbReference type="Gramene" id="MELO3C028945.2.1">
    <property type="protein sequence ID" value="MELO3C028945.2.1"/>
    <property type="gene ID" value="MELO3C028945.2"/>
</dbReference>
<proteinExistence type="predicted"/>
<dbReference type="AlphaFoldDB" id="A0A9I9E567"/>
<dbReference type="EnsemblPlants" id="MELO3C028945.2.1">
    <property type="protein sequence ID" value="MELO3C028945.2.1"/>
    <property type="gene ID" value="MELO3C028945.2"/>
</dbReference>
<feature type="compositionally biased region" description="Basic and acidic residues" evidence="1">
    <location>
        <begin position="28"/>
        <end position="46"/>
    </location>
</feature>
<sequence>RGRQKPKRISIRSTISSDLPRTKVKAAGRKEDKRESQIKSRERIPL</sequence>
<evidence type="ECO:0000313" key="2">
    <source>
        <dbReference type="EnsemblPlants" id="MELO3C028945.2.1"/>
    </source>
</evidence>
<name>A0A9I9E567_CUCME</name>
<feature type="compositionally biased region" description="Basic residues" evidence="1">
    <location>
        <begin position="1"/>
        <end position="10"/>
    </location>
</feature>